<keyword evidence="2" id="KW-1185">Reference proteome</keyword>
<sequence length="126" mass="13648">MAGYRRGLPAARPGRGGGELCHVQDWIISYGRTTVERIARDPDSLADLAGDAGNARAGWFDEFTTEAHIIVSGTWPYGRLAGILTGRRICSVGAWISAIRALSVDGSRVWPRSGMPILNWAAPELR</sequence>
<proteinExistence type="predicted"/>
<gene>
    <name evidence="1" type="ORF">Adu01nite_34030</name>
</gene>
<reference evidence="1 2" key="1">
    <citation type="submission" date="2021-01" db="EMBL/GenBank/DDBJ databases">
        <title>Whole genome shotgun sequence of Actinoplanes durhamensis NBRC 14914.</title>
        <authorList>
            <person name="Komaki H."/>
            <person name="Tamura T."/>
        </authorList>
    </citation>
    <scope>NUCLEOTIDE SEQUENCE [LARGE SCALE GENOMIC DNA]</scope>
    <source>
        <strain evidence="1 2">NBRC 14914</strain>
    </source>
</reference>
<evidence type="ECO:0000313" key="1">
    <source>
        <dbReference type="EMBL" id="GIE02053.1"/>
    </source>
</evidence>
<dbReference type="EMBL" id="BOML01000029">
    <property type="protein sequence ID" value="GIE02053.1"/>
    <property type="molecule type" value="Genomic_DNA"/>
</dbReference>
<name>A0ABQ3YWW3_9ACTN</name>
<comment type="caution">
    <text evidence="1">The sequence shown here is derived from an EMBL/GenBank/DDBJ whole genome shotgun (WGS) entry which is preliminary data.</text>
</comment>
<evidence type="ECO:0000313" key="2">
    <source>
        <dbReference type="Proteomes" id="UP000637628"/>
    </source>
</evidence>
<organism evidence="1 2">
    <name type="scientific">Paractinoplanes durhamensis</name>
    <dbReference type="NCBI Taxonomy" id="113563"/>
    <lineage>
        <taxon>Bacteria</taxon>
        <taxon>Bacillati</taxon>
        <taxon>Actinomycetota</taxon>
        <taxon>Actinomycetes</taxon>
        <taxon>Micromonosporales</taxon>
        <taxon>Micromonosporaceae</taxon>
        <taxon>Paractinoplanes</taxon>
    </lineage>
</organism>
<evidence type="ECO:0008006" key="3">
    <source>
        <dbReference type="Google" id="ProtNLM"/>
    </source>
</evidence>
<protein>
    <recommendedName>
        <fullName evidence="3">Transposase</fullName>
    </recommendedName>
</protein>
<accession>A0ABQ3YWW3</accession>
<dbReference type="RefSeq" id="WP_239132469.1">
    <property type="nucleotide sequence ID" value="NZ_BAAATX010000001.1"/>
</dbReference>
<dbReference type="Proteomes" id="UP000637628">
    <property type="component" value="Unassembled WGS sequence"/>
</dbReference>